<sequence length="384" mass="41750">MIRKLFYALAALIALILLLSTGVLAQSGSVAREDAVVQAGVPFLLTGPDARSGGMGDVGAATTPDINAIHWNPSKLAFLRDSAGVSISYSPWLSQLISDMYLAYVNGYYRLDDRNVLGISLRYFSAGNLEQRVGPDDSPTVFNPNEFAIDGTFSRRFGEVFSLGTSIRFIRSNLSDGQITQGQYAKPGTAIAADVSGYYNKETVFFGKDGLLAFGAVISNIGNKISYTDGGSKLFLPTNLRLGAAATVFESRNEFTLAFDINKLLVPSIPERDAEGNILRGYNPDKSVPSAIFGSFTDAPGGFSEELKEIAFSLGGEYIYNKQIALRAGYFYENPDKGNRRYLTLGAGFRYGQFNLDFSYLPGSQQKSPLANTLRFSLAFNIKK</sequence>
<evidence type="ECO:0000259" key="2">
    <source>
        <dbReference type="Pfam" id="PF19572"/>
    </source>
</evidence>
<feature type="domain" description="Type IX secretion system protein PorV" evidence="2">
    <location>
        <begin position="32"/>
        <end position="268"/>
    </location>
</feature>
<evidence type="ECO:0000313" key="4">
    <source>
        <dbReference type="Proteomes" id="UP000290848"/>
    </source>
</evidence>
<feature type="chain" id="PRO_5020852075" evidence="1">
    <location>
        <begin position="26"/>
        <end position="384"/>
    </location>
</feature>
<dbReference type="NCBIfam" id="NF033710">
    <property type="entry name" value="T9SS_OM_PorV"/>
    <property type="match status" value="1"/>
</dbReference>
<organism evidence="3 4">
    <name type="scientific">Arcticibacter tournemirensis</name>
    <dbReference type="NCBI Taxonomy" id="699437"/>
    <lineage>
        <taxon>Bacteria</taxon>
        <taxon>Pseudomonadati</taxon>
        <taxon>Bacteroidota</taxon>
        <taxon>Sphingobacteriia</taxon>
        <taxon>Sphingobacteriales</taxon>
        <taxon>Sphingobacteriaceae</taxon>
        <taxon>Arcticibacter</taxon>
    </lineage>
</organism>
<dbReference type="EMBL" id="RXOC01000002">
    <property type="protein sequence ID" value="RXF71974.1"/>
    <property type="molecule type" value="Genomic_DNA"/>
</dbReference>
<evidence type="ECO:0000256" key="1">
    <source>
        <dbReference type="SAM" id="SignalP"/>
    </source>
</evidence>
<reference evidence="3 4" key="1">
    <citation type="submission" date="2018-12" db="EMBL/GenBank/DDBJ databases">
        <title>The Draft Genome Sequence of the Soil Bacterium Pedobacter tournemirensis R1.</title>
        <authorList>
            <person name="He J."/>
        </authorList>
    </citation>
    <scope>NUCLEOTIDE SEQUENCE [LARGE SCALE GENOMIC DNA]</scope>
    <source>
        <strain evidence="3 4">R1</strain>
    </source>
</reference>
<dbReference type="AlphaFoldDB" id="A0A4Q0MFB6"/>
<proteinExistence type="predicted"/>
<protein>
    <submittedName>
        <fullName evidence="3">Type IX secretion system outer membrane channel protein PorV</fullName>
    </submittedName>
</protein>
<keyword evidence="1" id="KW-0732">Signal</keyword>
<dbReference type="InterPro" id="IPR047799">
    <property type="entry name" value="T9SS_OM_PorV"/>
</dbReference>
<name>A0A4Q0MFB6_9SPHI</name>
<dbReference type="Proteomes" id="UP000290848">
    <property type="component" value="Unassembled WGS sequence"/>
</dbReference>
<gene>
    <name evidence="3" type="primary">porV</name>
    <name evidence="3" type="ORF">EKH83_02790</name>
</gene>
<comment type="caution">
    <text evidence="3">The sequence shown here is derived from an EMBL/GenBank/DDBJ whole genome shotgun (WGS) entry which is preliminary data.</text>
</comment>
<evidence type="ECO:0000313" key="3">
    <source>
        <dbReference type="EMBL" id="RXF71974.1"/>
    </source>
</evidence>
<dbReference type="Pfam" id="PF19572">
    <property type="entry name" value="PorV"/>
    <property type="match status" value="1"/>
</dbReference>
<dbReference type="SUPFAM" id="SSF56935">
    <property type="entry name" value="Porins"/>
    <property type="match status" value="1"/>
</dbReference>
<dbReference type="Gene3D" id="2.40.160.60">
    <property type="entry name" value="Outer membrane protein transport protein (OMPP1/FadL/TodX)"/>
    <property type="match status" value="1"/>
</dbReference>
<dbReference type="InterPro" id="IPR045741">
    <property type="entry name" value="PorV"/>
</dbReference>
<accession>A0A4Q0MFB6</accession>
<dbReference type="NCBIfam" id="NF033709">
    <property type="entry name" value="PorV_fam"/>
    <property type="match status" value="1"/>
</dbReference>
<feature type="signal peptide" evidence="1">
    <location>
        <begin position="1"/>
        <end position="25"/>
    </location>
</feature>